<dbReference type="AlphaFoldDB" id="A0A915I1X9"/>
<dbReference type="SUPFAM" id="SSF53254">
    <property type="entry name" value="Phosphoglycerate mutase-like"/>
    <property type="match status" value="1"/>
</dbReference>
<organism evidence="2 3">
    <name type="scientific">Romanomermis culicivorax</name>
    <name type="common">Nematode worm</name>
    <dbReference type="NCBI Taxonomy" id="13658"/>
    <lineage>
        <taxon>Eukaryota</taxon>
        <taxon>Metazoa</taxon>
        <taxon>Ecdysozoa</taxon>
        <taxon>Nematoda</taxon>
        <taxon>Enoplea</taxon>
        <taxon>Dorylaimia</taxon>
        <taxon>Mermithida</taxon>
        <taxon>Mermithoidea</taxon>
        <taxon>Mermithidae</taxon>
        <taxon>Romanomermis</taxon>
    </lineage>
</organism>
<feature type="signal peptide" evidence="1">
    <location>
        <begin position="1"/>
        <end position="18"/>
    </location>
</feature>
<sequence>MCQLALVYLGLVFPFTFSVDYLSKYCNYPIYEDKSKQGYQLDVWIEAGAHRKKYESTLNFNDVEKFVVYTTKIKRTYNSLVALLHGMLGPFRACKIRIKIHDKHTGRVIFCDEAWCQCNEFTDSIVNQARAMDKEIYLRYIENATKNEIDALRQIQQIYQIKSAAYQ</sequence>
<dbReference type="WBParaSite" id="nRc.2.0.1.t07472-RA">
    <property type="protein sequence ID" value="nRc.2.0.1.t07472-RA"/>
    <property type="gene ID" value="nRc.2.0.1.g07472"/>
</dbReference>
<protein>
    <submittedName>
        <fullName evidence="3">Uncharacterized protein</fullName>
    </submittedName>
</protein>
<keyword evidence="1" id="KW-0732">Signal</keyword>
<evidence type="ECO:0000313" key="2">
    <source>
        <dbReference type="Proteomes" id="UP000887565"/>
    </source>
</evidence>
<evidence type="ECO:0000313" key="3">
    <source>
        <dbReference type="WBParaSite" id="nRc.2.0.1.t07472-RA"/>
    </source>
</evidence>
<feature type="chain" id="PRO_5036757620" evidence="1">
    <location>
        <begin position="19"/>
        <end position="167"/>
    </location>
</feature>
<dbReference type="Gene3D" id="3.40.50.1240">
    <property type="entry name" value="Phosphoglycerate mutase-like"/>
    <property type="match status" value="1"/>
</dbReference>
<proteinExistence type="predicted"/>
<dbReference type="GO" id="GO:0016791">
    <property type="term" value="F:phosphatase activity"/>
    <property type="evidence" value="ECO:0007669"/>
    <property type="project" value="UniProtKB-ARBA"/>
</dbReference>
<dbReference type="Proteomes" id="UP000887565">
    <property type="component" value="Unplaced"/>
</dbReference>
<reference evidence="3" key="1">
    <citation type="submission" date="2022-11" db="UniProtKB">
        <authorList>
            <consortium name="WormBaseParasite"/>
        </authorList>
    </citation>
    <scope>IDENTIFICATION</scope>
</reference>
<keyword evidence="2" id="KW-1185">Reference proteome</keyword>
<accession>A0A915I1X9</accession>
<evidence type="ECO:0000256" key="1">
    <source>
        <dbReference type="SAM" id="SignalP"/>
    </source>
</evidence>
<name>A0A915I1X9_ROMCU</name>
<dbReference type="InterPro" id="IPR029033">
    <property type="entry name" value="His_PPase_superfam"/>
</dbReference>